<name>A0A940WUA5_9BACI</name>
<evidence type="ECO:0008006" key="5">
    <source>
        <dbReference type="Google" id="ProtNLM"/>
    </source>
</evidence>
<accession>A0A940WUA5</accession>
<feature type="compositionally biased region" description="Polar residues" evidence="1">
    <location>
        <begin position="272"/>
        <end position="286"/>
    </location>
</feature>
<evidence type="ECO:0000256" key="1">
    <source>
        <dbReference type="SAM" id="MobiDB-lite"/>
    </source>
</evidence>
<dbReference type="Proteomes" id="UP000678228">
    <property type="component" value="Unassembled WGS sequence"/>
</dbReference>
<keyword evidence="2" id="KW-0732">Signal</keyword>
<proteinExistence type="predicted"/>
<evidence type="ECO:0000313" key="4">
    <source>
        <dbReference type="Proteomes" id="UP000678228"/>
    </source>
</evidence>
<organism evidence="3 4">
    <name type="scientific">Halalkalibacter suaedae</name>
    <dbReference type="NCBI Taxonomy" id="2822140"/>
    <lineage>
        <taxon>Bacteria</taxon>
        <taxon>Bacillati</taxon>
        <taxon>Bacillota</taxon>
        <taxon>Bacilli</taxon>
        <taxon>Bacillales</taxon>
        <taxon>Bacillaceae</taxon>
        <taxon>Halalkalibacter</taxon>
    </lineage>
</organism>
<comment type="caution">
    <text evidence="3">The sequence shown here is derived from an EMBL/GenBank/DDBJ whole genome shotgun (WGS) entry which is preliminary data.</text>
</comment>
<dbReference type="AlphaFoldDB" id="A0A940WUA5"/>
<dbReference type="RefSeq" id="WP_210597562.1">
    <property type="nucleotide sequence ID" value="NZ_JAGKSQ010000004.1"/>
</dbReference>
<sequence>MTKQKLLLVLAVFAALAIFAFVSKNVQIDTIGELEEEIENETEKEPPNEQVQHHPFVQEMTEDEWKHHTAQLIPGFEWARELGLTRTYDEKWMVKGTDKTFKIEEIWYSKDYVAMIYSVDIDEIASELERPSWHYSIYYNEEKYLQIEGQRMSNFEDDRIVNGRYHQIALFPAIRKEDQMLVREVEELDLRDMTITLRGRIYHLSNQKVPVSFNADDLEQLTVEMDQKIELDENIRITFKSLHIAPGYTYLNAVLEDNQDQVMFIRTSLTDDTTGHRSSGHYTNDPSSEEKREEVAVKSMSFYPINYLPTNLNLTVDSVEMTNTEVIEFNVPIQLEEDKTLEPIAINEHYNGIVEVKSREENRVVWGITFEETGVETNQKVTTDMINFPLNSSKFKPSNLISYIDDRGQVMPDSSYKNMGSSDTTMHLGIDISTLPKETEYVTVKIENLLFETAVNKTIQIYENE</sequence>
<keyword evidence="4" id="KW-1185">Reference proteome</keyword>
<reference evidence="3" key="1">
    <citation type="submission" date="2021-03" db="EMBL/GenBank/DDBJ databases">
        <title>Bacillus suaedae sp. nov., isolated from Suaeda aralocaspica.</title>
        <authorList>
            <person name="Lei R.F.R."/>
        </authorList>
    </citation>
    <scope>NUCLEOTIDE SEQUENCE</scope>
    <source>
        <strain evidence="3">YZJH907-2</strain>
    </source>
</reference>
<evidence type="ECO:0000256" key="2">
    <source>
        <dbReference type="SAM" id="SignalP"/>
    </source>
</evidence>
<feature type="signal peptide" evidence="2">
    <location>
        <begin position="1"/>
        <end position="20"/>
    </location>
</feature>
<dbReference type="EMBL" id="JAGKSQ010000004">
    <property type="protein sequence ID" value="MBP3951878.1"/>
    <property type="molecule type" value="Genomic_DNA"/>
</dbReference>
<evidence type="ECO:0000313" key="3">
    <source>
        <dbReference type="EMBL" id="MBP3951878.1"/>
    </source>
</evidence>
<feature type="chain" id="PRO_5039709321" description="Two-component signal transduction system YycFG, regulatory protein YycH" evidence="2">
    <location>
        <begin position="21"/>
        <end position="465"/>
    </location>
</feature>
<gene>
    <name evidence="3" type="ORF">J7W16_12125</name>
</gene>
<feature type="region of interest" description="Disordered" evidence="1">
    <location>
        <begin position="272"/>
        <end position="291"/>
    </location>
</feature>
<protein>
    <recommendedName>
        <fullName evidence="5">Two-component signal transduction system YycFG, regulatory protein YycH</fullName>
    </recommendedName>
</protein>